<evidence type="ECO:0000313" key="5">
    <source>
        <dbReference type="EMBL" id="GJE94173.1"/>
    </source>
</evidence>
<evidence type="ECO:0000313" key="6">
    <source>
        <dbReference type="Proteomes" id="UP000703269"/>
    </source>
</evidence>
<dbReference type="PANTHER" id="PTHR10509">
    <property type="entry name" value="O-METHYLTRANSFERASE-RELATED"/>
    <property type="match status" value="1"/>
</dbReference>
<evidence type="ECO:0000256" key="3">
    <source>
        <dbReference type="ARBA" id="ARBA00022691"/>
    </source>
</evidence>
<dbReference type="InterPro" id="IPR050362">
    <property type="entry name" value="Cation-dep_OMT"/>
</dbReference>
<sequence>MSSTFSAVPARARFIDDNWVRSDQYHNKFLLKDDAALEHALQNSTASGLPPIAVSAAQGKLLYLLAKTTHAKRVLEVGTLGGYSTIWFGRALPEDGRIVTLELEEKHAKVARQNFEHAGLASKIEVRVGPAADSLKELPSSEPFDLVFIDADKPNNPTYYKEARRLTRKGSVIIVDNVVRAGLVADPAQEGEFVDGVRELLRDIQADAGVEATTLATVGEKGYDGFTYILVL</sequence>
<accession>A0A9P3GDN7</accession>
<keyword evidence="1" id="KW-0489">Methyltransferase</keyword>
<evidence type="ECO:0000256" key="4">
    <source>
        <dbReference type="ARBA" id="ARBA00023453"/>
    </source>
</evidence>
<dbReference type="Gene3D" id="3.40.50.150">
    <property type="entry name" value="Vaccinia Virus protein VP39"/>
    <property type="match status" value="1"/>
</dbReference>
<dbReference type="OrthoDB" id="10251242at2759"/>
<dbReference type="GO" id="GO:0008171">
    <property type="term" value="F:O-methyltransferase activity"/>
    <property type="evidence" value="ECO:0007669"/>
    <property type="project" value="InterPro"/>
</dbReference>
<proteinExistence type="inferred from homology"/>
<dbReference type="InterPro" id="IPR002935">
    <property type="entry name" value="SAM_O-MeTrfase"/>
</dbReference>
<dbReference type="EMBL" id="BPQB01000038">
    <property type="protein sequence ID" value="GJE94173.1"/>
    <property type="molecule type" value="Genomic_DNA"/>
</dbReference>
<comment type="similarity">
    <text evidence="4">Belongs to the class I-like SAM-binding methyltransferase superfamily. Cation-dependent O-methyltransferase family.</text>
</comment>
<dbReference type="AlphaFoldDB" id="A0A9P3GDN7"/>
<dbReference type="InterPro" id="IPR029063">
    <property type="entry name" value="SAM-dependent_MTases_sf"/>
</dbReference>
<protein>
    <submittedName>
        <fullName evidence="5">O-methyltransferase family 3 protein</fullName>
    </submittedName>
</protein>
<keyword evidence="2" id="KW-0808">Transferase</keyword>
<organism evidence="5 6">
    <name type="scientific">Phanerochaete sordida</name>
    <dbReference type="NCBI Taxonomy" id="48140"/>
    <lineage>
        <taxon>Eukaryota</taxon>
        <taxon>Fungi</taxon>
        <taxon>Dikarya</taxon>
        <taxon>Basidiomycota</taxon>
        <taxon>Agaricomycotina</taxon>
        <taxon>Agaricomycetes</taxon>
        <taxon>Polyporales</taxon>
        <taxon>Phanerochaetaceae</taxon>
        <taxon>Phanerochaete</taxon>
    </lineage>
</organism>
<dbReference type="CDD" id="cd02440">
    <property type="entry name" value="AdoMet_MTases"/>
    <property type="match status" value="1"/>
</dbReference>
<evidence type="ECO:0000256" key="2">
    <source>
        <dbReference type="ARBA" id="ARBA00022679"/>
    </source>
</evidence>
<comment type="caution">
    <text evidence="5">The sequence shown here is derived from an EMBL/GenBank/DDBJ whole genome shotgun (WGS) entry which is preliminary data.</text>
</comment>
<keyword evidence="3" id="KW-0949">S-adenosyl-L-methionine</keyword>
<dbReference type="SUPFAM" id="SSF53335">
    <property type="entry name" value="S-adenosyl-L-methionine-dependent methyltransferases"/>
    <property type="match status" value="1"/>
</dbReference>
<dbReference type="Pfam" id="PF01596">
    <property type="entry name" value="Methyltransf_3"/>
    <property type="match status" value="1"/>
</dbReference>
<dbReference type="GO" id="GO:0032259">
    <property type="term" value="P:methylation"/>
    <property type="evidence" value="ECO:0007669"/>
    <property type="project" value="UniProtKB-KW"/>
</dbReference>
<gene>
    <name evidence="5" type="ORF">PsYK624_103410</name>
</gene>
<dbReference type="Proteomes" id="UP000703269">
    <property type="component" value="Unassembled WGS sequence"/>
</dbReference>
<dbReference type="GO" id="GO:0008757">
    <property type="term" value="F:S-adenosylmethionine-dependent methyltransferase activity"/>
    <property type="evidence" value="ECO:0007669"/>
    <property type="project" value="TreeGrafter"/>
</dbReference>
<dbReference type="PANTHER" id="PTHR10509:SF14">
    <property type="entry name" value="CAFFEOYL-COA O-METHYLTRANSFERASE 3-RELATED"/>
    <property type="match status" value="1"/>
</dbReference>
<keyword evidence="6" id="KW-1185">Reference proteome</keyword>
<evidence type="ECO:0000256" key="1">
    <source>
        <dbReference type="ARBA" id="ARBA00022603"/>
    </source>
</evidence>
<dbReference type="PROSITE" id="PS51682">
    <property type="entry name" value="SAM_OMT_I"/>
    <property type="match status" value="1"/>
</dbReference>
<reference evidence="5 6" key="1">
    <citation type="submission" date="2021-08" db="EMBL/GenBank/DDBJ databases">
        <title>Draft Genome Sequence of Phanerochaete sordida strain YK-624.</title>
        <authorList>
            <person name="Mori T."/>
            <person name="Dohra H."/>
            <person name="Suzuki T."/>
            <person name="Kawagishi H."/>
            <person name="Hirai H."/>
        </authorList>
    </citation>
    <scope>NUCLEOTIDE SEQUENCE [LARGE SCALE GENOMIC DNA]</scope>
    <source>
        <strain evidence="5 6">YK-624</strain>
    </source>
</reference>
<name>A0A9P3GDN7_9APHY</name>